<feature type="disulfide bond" evidence="5">
    <location>
        <begin position="149"/>
        <end position="157"/>
    </location>
</feature>
<evidence type="ECO:0000256" key="2">
    <source>
        <dbReference type="ARBA" id="ARBA00022690"/>
    </source>
</evidence>
<protein>
    <recommendedName>
        <fullName evidence="9">Bowman-Birk serine protease inhibitors family domain-containing protein</fullName>
    </recommendedName>
</protein>
<reference evidence="10 11" key="1">
    <citation type="submission" date="2024-01" db="EMBL/GenBank/DDBJ databases">
        <title>The genomes of 5 underutilized Papilionoideae crops provide insights into root nodulation and disease resistanc.</title>
        <authorList>
            <person name="Jiang F."/>
        </authorList>
    </citation>
    <scope>NUCLEOTIDE SEQUENCE [LARGE SCALE GENOMIC DNA]</scope>
    <source>
        <strain evidence="10">DUOXIRENSHENG_FW03</strain>
        <tissue evidence="10">Leaves</tissue>
    </source>
</reference>
<dbReference type="SUPFAM" id="SSF57247">
    <property type="entry name" value="Bowman-Birk inhibitor, BBI"/>
    <property type="match status" value="1"/>
</dbReference>
<dbReference type="Proteomes" id="UP001386955">
    <property type="component" value="Unassembled WGS sequence"/>
</dbReference>
<dbReference type="PANTHER" id="PTHR33479">
    <property type="entry name" value="BOWMAN-BIRK TYPE BRAN TRYPSIN INHIBITOR"/>
    <property type="match status" value="1"/>
</dbReference>
<evidence type="ECO:0000259" key="9">
    <source>
        <dbReference type="SMART" id="SM00269"/>
    </source>
</evidence>
<dbReference type="InterPro" id="IPR035995">
    <property type="entry name" value="Bowman-Birk_prot_inh"/>
</dbReference>
<organism evidence="10 11">
    <name type="scientific">Psophocarpus tetragonolobus</name>
    <name type="common">Winged bean</name>
    <name type="synonym">Dolichos tetragonolobus</name>
    <dbReference type="NCBI Taxonomy" id="3891"/>
    <lineage>
        <taxon>Eukaryota</taxon>
        <taxon>Viridiplantae</taxon>
        <taxon>Streptophyta</taxon>
        <taxon>Embryophyta</taxon>
        <taxon>Tracheophyta</taxon>
        <taxon>Spermatophyta</taxon>
        <taxon>Magnoliopsida</taxon>
        <taxon>eudicotyledons</taxon>
        <taxon>Gunneridae</taxon>
        <taxon>Pentapetalae</taxon>
        <taxon>rosids</taxon>
        <taxon>fabids</taxon>
        <taxon>Fabales</taxon>
        <taxon>Fabaceae</taxon>
        <taxon>Papilionoideae</taxon>
        <taxon>50 kb inversion clade</taxon>
        <taxon>NPAAA clade</taxon>
        <taxon>indigoferoid/millettioid clade</taxon>
        <taxon>Phaseoleae</taxon>
        <taxon>Psophocarpus</taxon>
    </lineage>
</organism>
<dbReference type="EMBL" id="JAYMYS010000004">
    <property type="protein sequence ID" value="KAK7394783.1"/>
    <property type="molecule type" value="Genomic_DNA"/>
</dbReference>
<keyword evidence="7" id="KW-1133">Transmembrane helix</keyword>
<dbReference type="PANTHER" id="PTHR33479:SF18">
    <property type="entry name" value="INHIBITOR, PUTATIVE-RELATED"/>
    <property type="match status" value="1"/>
</dbReference>
<evidence type="ECO:0000256" key="3">
    <source>
        <dbReference type="ARBA" id="ARBA00022900"/>
    </source>
</evidence>
<evidence type="ECO:0000313" key="11">
    <source>
        <dbReference type="Proteomes" id="UP001386955"/>
    </source>
</evidence>
<keyword evidence="3 6" id="KW-0722">Serine protease inhibitor</keyword>
<feature type="disulfide bond" evidence="5">
    <location>
        <begin position="170"/>
        <end position="185"/>
    </location>
</feature>
<gene>
    <name evidence="10" type="ORF">VNO78_15322</name>
</gene>
<name>A0AAN9XJT4_PSOTE</name>
<dbReference type="GO" id="GO:0004867">
    <property type="term" value="F:serine-type endopeptidase inhibitor activity"/>
    <property type="evidence" value="ECO:0007669"/>
    <property type="project" value="UniProtKB-KW"/>
</dbReference>
<dbReference type="CDD" id="cd00023">
    <property type="entry name" value="BBI"/>
    <property type="match status" value="1"/>
</dbReference>
<comment type="caution">
    <text evidence="10">The sequence shown here is derived from an EMBL/GenBank/DDBJ whole genome shotgun (WGS) entry which is preliminary data.</text>
</comment>
<keyword evidence="8" id="KW-0732">Signal</keyword>
<feature type="signal peptide" evidence="8">
    <location>
        <begin position="1"/>
        <end position="20"/>
    </location>
</feature>
<evidence type="ECO:0000256" key="5">
    <source>
        <dbReference type="PIRSR" id="PIRSR600877-51"/>
    </source>
</evidence>
<evidence type="ECO:0000256" key="6">
    <source>
        <dbReference type="RuleBase" id="RU003856"/>
    </source>
</evidence>
<feature type="disulfide bond" evidence="5">
    <location>
        <begin position="147"/>
        <end position="192"/>
    </location>
</feature>
<sequence>MDLKVLVKVGLLIFFMRSTATTVNARLEASFDSETDFEYSVKSTTTAWCDLRVIAALSYTADCNCLYIHLQKAKEKEKIIVLKRERERMELVKVGLMVFLMGFAVAATSVNGRFDPSSLISEVLPRPIGEGNYYYVKSTTTACCDTCLCTKSDPPQCQCVDVGTTCHSACKMCLCNRKFPPDCWCNDVNSFCYDKCTSVKHQVN</sequence>
<feature type="chain" id="PRO_5042884856" description="Bowman-Birk serine protease inhibitors family domain-containing protein" evidence="8">
    <location>
        <begin position="21"/>
        <end position="204"/>
    </location>
</feature>
<feature type="disulfide bond" evidence="5">
    <location>
        <begin position="144"/>
        <end position="159"/>
    </location>
</feature>
<keyword evidence="7" id="KW-0812">Transmembrane</keyword>
<dbReference type="Gene3D" id="2.10.69.10">
    <property type="entry name" value="Cysteine Protease (Bromelain) Inhibitor, subunit H"/>
    <property type="match status" value="1"/>
</dbReference>
<dbReference type="GO" id="GO:0005576">
    <property type="term" value="C:extracellular region"/>
    <property type="evidence" value="ECO:0007669"/>
    <property type="project" value="InterPro"/>
</dbReference>
<evidence type="ECO:0000256" key="4">
    <source>
        <dbReference type="ARBA" id="ARBA00023157"/>
    </source>
</evidence>
<comment type="similarity">
    <text evidence="1 6">Belongs to the Bowman-Birk serine protease inhibitor family.</text>
</comment>
<dbReference type="InterPro" id="IPR000877">
    <property type="entry name" value="Prot_inh_BBI"/>
</dbReference>
<keyword evidence="2 6" id="KW-0646">Protease inhibitor</keyword>
<dbReference type="SMART" id="SM00269">
    <property type="entry name" value="BowB"/>
    <property type="match status" value="1"/>
</dbReference>
<keyword evidence="4 5" id="KW-1015">Disulfide bond</keyword>
<feature type="disulfide bond" evidence="5">
    <location>
        <begin position="166"/>
        <end position="173"/>
    </location>
</feature>
<dbReference type="AlphaFoldDB" id="A0AAN9XJT4"/>
<evidence type="ECO:0000256" key="8">
    <source>
        <dbReference type="SAM" id="SignalP"/>
    </source>
</evidence>
<evidence type="ECO:0000256" key="7">
    <source>
        <dbReference type="SAM" id="Phobius"/>
    </source>
</evidence>
<keyword evidence="11" id="KW-1185">Reference proteome</keyword>
<dbReference type="Pfam" id="PF00228">
    <property type="entry name" value="Bowman-Birk_leg"/>
    <property type="match status" value="1"/>
</dbReference>
<evidence type="ECO:0000256" key="1">
    <source>
        <dbReference type="ARBA" id="ARBA00008506"/>
    </source>
</evidence>
<feature type="disulfide bond" evidence="5">
    <location>
        <begin position="143"/>
        <end position="196"/>
    </location>
</feature>
<feature type="transmembrane region" description="Helical" evidence="7">
    <location>
        <begin position="91"/>
        <end position="110"/>
    </location>
</feature>
<feature type="disulfide bond" evidence="5">
    <location>
        <begin position="175"/>
        <end position="183"/>
    </location>
</feature>
<feature type="domain" description="Bowman-Birk serine protease inhibitors family" evidence="9">
    <location>
        <begin position="143"/>
        <end position="196"/>
    </location>
</feature>
<evidence type="ECO:0000313" key="10">
    <source>
        <dbReference type="EMBL" id="KAK7394783.1"/>
    </source>
</evidence>
<keyword evidence="7" id="KW-0472">Membrane</keyword>
<accession>A0AAN9XJT4</accession>
<proteinExistence type="inferred from homology"/>